<evidence type="ECO:0000313" key="12">
    <source>
        <dbReference type="EMBL" id="ORX55110.1"/>
    </source>
</evidence>
<dbReference type="AlphaFoldDB" id="A0A1X2GJI3"/>
<comment type="subcellular location">
    <subcellularLocation>
        <location evidence="1 10">Mitochondrion inner membrane</location>
        <topology evidence="1 10">Single-pass membrane protein</topology>
    </subcellularLocation>
</comment>
<evidence type="ECO:0000256" key="4">
    <source>
        <dbReference type="ARBA" id="ARBA00022692"/>
    </source>
</evidence>
<dbReference type="PANTHER" id="PTHR15415:SF7">
    <property type="entry name" value="MICOS COMPLEX SUBUNIT MIC60"/>
    <property type="match status" value="1"/>
</dbReference>
<name>A0A1X2GJI3_9FUNG</name>
<organism evidence="12 13">
    <name type="scientific">Hesseltinella vesiculosa</name>
    <dbReference type="NCBI Taxonomy" id="101127"/>
    <lineage>
        <taxon>Eukaryota</taxon>
        <taxon>Fungi</taxon>
        <taxon>Fungi incertae sedis</taxon>
        <taxon>Mucoromycota</taxon>
        <taxon>Mucoromycotina</taxon>
        <taxon>Mucoromycetes</taxon>
        <taxon>Mucorales</taxon>
        <taxon>Cunninghamellaceae</taxon>
        <taxon>Hesseltinella</taxon>
    </lineage>
</organism>
<comment type="function">
    <text evidence="9">Component of the MICOS complex, a large protein complex of the mitochondrial inner membrane that plays crucial roles in the maintenance of crista junctions, inner membrane architecture, and formation of contact sites to the outer membrane. Plays a role in keeping cristae membranes connected to the inner boundary membrane. Also promotes protein import via the mitochondrial intermembrane space assembly (MIA) pathway.</text>
</comment>
<proteinExistence type="inferred from homology"/>
<protein>
    <recommendedName>
        <fullName evidence="3 10">MICOS complex subunit MIC60</fullName>
    </recommendedName>
    <alternativeName>
        <fullName evidence="10">Mitofilin</fullName>
    </alternativeName>
</protein>
<accession>A0A1X2GJI3</accession>
<evidence type="ECO:0000256" key="8">
    <source>
        <dbReference type="ARBA" id="ARBA00023136"/>
    </source>
</evidence>
<dbReference type="STRING" id="101127.A0A1X2GJI3"/>
<feature type="compositionally biased region" description="Low complexity" evidence="11">
    <location>
        <begin position="139"/>
        <end position="155"/>
    </location>
</feature>
<dbReference type="GO" id="GO:0042407">
    <property type="term" value="P:cristae formation"/>
    <property type="evidence" value="ECO:0007669"/>
    <property type="project" value="TreeGrafter"/>
</dbReference>
<evidence type="ECO:0000256" key="1">
    <source>
        <dbReference type="ARBA" id="ARBA00004434"/>
    </source>
</evidence>
<keyword evidence="4 10" id="KW-0812">Transmembrane</keyword>
<dbReference type="Proteomes" id="UP000242146">
    <property type="component" value="Unassembled WGS sequence"/>
</dbReference>
<gene>
    <name evidence="12" type="ORF">DM01DRAFT_359200</name>
</gene>
<evidence type="ECO:0000256" key="5">
    <source>
        <dbReference type="ARBA" id="ARBA00022792"/>
    </source>
</evidence>
<keyword evidence="13" id="KW-1185">Reference proteome</keyword>
<evidence type="ECO:0000256" key="6">
    <source>
        <dbReference type="ARBA" id="ARBA00022989"/>
    </source>
</evidence>
<dbReference type="Pfam" id="PF09731">
    <property type="entry name" value="Mitofilin"/>
    <property type="match status" value="1"/>
</dbReference>
<keyword evidence="8" id="KW-0472">Membrane</keyword>
<keyword evidence="7 10" id="KW-0496">Mitochondrion</keyword>
<dbReference type="PANTHER" id="PTHR15415">
    <property type="entry name" value="MITOFILIN"/>
    <property type="match status" value="1"/>
</dbReference>
<feature type="region of interest" description="Disordered" evidence="11">
    <location>
        <begin position="125"/>
        <end position="155"/>
    </location>
</feature>
<comment type="caution">
    <text evidence="12">The sequence shown here is derived from an EMBL/GenBank/DDBJ whole genome shotgun (WGS) entry which is preliminary data.</text>
</comment>
<comment type="subunit">
    <text evidence="10">Component of the mitochondrial contact site and cristae organizing system (MICOS) complex.</text>
</comment>
<reference evidence="12 13" key="1">
    <citation type="submission" date="2016-07" db="EMBL/GenBank/DDBJ databases">
        <title>Pervasive Adenine N6-methylation of Active Genes in Fungi.</title>
        <authorList>
            <consortium name="DOE Joint Genome Institute"/>
            <person name="Mondo S.J."/>
            <person name="Dannebaum R.O."/>
            <person name="Kuo R.C."/>
            <person name="Labutti K."/>
            <person name="Haridas S."/>
            <person name="Kuo A."/>
            <person name="Salamov A."/>
            <person name="Ahrendt S.R."/>
            <person name="Lipzen A."/>
            <person name="Sullivan W."/>
            <person name="Andreopoulos W.B."/>
            <person name="Clum A."/>
            <person name="Lindquist E."/>
            <person name="Daum C."/>
            <person name="Ramamoorthy G.K."/>
            <person name="Gryganskyi A."/>
            <person name="Culley D."/>
            <person name="Magnuson J.K."/>
            <person name="James T.Y."/>
            <person name="O'Malley M.A."/>
            <person name="Stajich J.E."/>
            <person name="Spatafora J.W."/>
            <person name="Visel A."/>
            <person name="Grigoriev I.V."/>
        </authorList>
    </citation>
    <scope>NUCLEOTIDE SEQUENCE [LARGE SCALE GENOMIC DNA]</scope>
    <source>
        <strain evidence="12 13">NRRL 3301</strain>
    </source>
</reference>
<dbReference type="EMBL" id="MCGT01000012">
    <property type="protein sequence ID" value="ORX55110.1"/>
    <property type="molecule type" value="Genomic_DNA"/>
</dbReference>
<evidence type="ECO:0000256" key="3">
    <source>
        <dbReference type="ARBA" id="ARBA00018116"/>
    </source>
</evidence>
<sequence length="541" mass="59610">MASKLYQTTVKNVGQQRIGSFVSKRLQSTNTSAPKSSSFGKKLLATTVVTAAVAGGGVYLALNDPNVHDFVTTHVQGGEEALAFVKEHQDSLNEAHKQATHYLSLAKDHSGMAVDYATATYAKLTGDNTPSTPNPPSSSPAAASPAEPKQPEQQKPLAPPIVVQQLATNNAAIQELSRVVSELADILNDAGLADAGRDILAKADGEIRALNARWQAHIQEQSEILKAVKQIDQHGAALASGVDQLHGKAHISIQSTRANMVDKIQHKESIMHQDHSNEQLLLKESFQQIMAAESSKLQQQLAYEQQQALLAQAENLKRQFMQDSKVLIEHERAVRLQTLDKVYTRYKALEDVSVTQAAALDQSRRTHERFVALSSVQDCVQSRQRQPFREEWQALSNACASDATLKHVLQSVTRDTTEQGIATHKELADRYDTMAQQVRRVALVPEDGGFGAHIISLIMSKLLFKKQGLVDGDDVEAVLARSSYYLEKYDVENAARELNQLQGWPKRLAIDWIQAAREHLEVQQVLEIVETYVLSSSLNDA</sequence>
<evidence type="ECO:0000256" key="2">
    <source>
        <dbReference type="ARBA" id="ARBA00010877"/>
    </source>
</evidence>
<comment type="similarity">
    <text evidence="2 10">Belongs to the MICOS complex subunit Mic60 family.</text>
</comment>
<dbReference type="GO" id="GO:0061617">
    <property type="term" value="C:MICOS complex"/>
    <property type="evidence" value="ECO:0007669"/>
    <property type="project" value="TreeGrafter"/>
</dbReference>
<evidence type="ECO:0000256" key="7">
    <source>
        <dbReference type="ARBA" id="ARBA00023128"/>
    </source>
</evidence>
<evidence type="ECO:0000256" key="11">
    <source>
        <dbReference type="SAM" id="MobiDB-lite"/>
    </source>
</evidence>
<evidence type="ECO:0000256" key="10">
    <source>
        <dbReference type="RuleBase" id="RU363000"/>
    </source>
</evidence>
<keyword evidence="6" id="KW-1133">Transmembrane helix</keyword>
<evidence type="ECO:0000313" key="13">
    <source>
        <dbReference type="Proteomes" id="UP000242146"/>
    </source>
</evidence>
<dbReference type="InterPro" id="IPR019133">
    <property type="entry name" value="MIC60"/>
</dbReference>
<dbReference type="OrthoDB" id="10261039at2759"/>
<evidence type="ECO:0000256" key="9">
    <source>
        <dbReference type="ARBA" id="ARBA00025571"/>
    </source>
</evidence>
<keyword evidence="5 10" id="KW-0999">Mitochondrion inner membrane</keyword>